<evidence type="ECO:0000256" key="8">
    <source>
        <dbReference type="SAM" id="SignalP"/>
    </source>
</evidence>
<dbReference type="Pfam" id="PF03349">
    <property type="entry name" value="Toluene_X"/>
    <property type="match status" value="1"/>
</dbReference>
<dbReference type="OrthoDB" id="9922at2"/>
<dbReference type="STRING" id="1544798.LH29_19925"/>
<dbReference type="GO" id="GO:0015483">
    <property type="term" value="F:long-chain fatty acid transporting porin activity"/>
    <property type="evidence" value="ECO:0007669"/>
    <property type="project" value="TreeGrafter"/>
</dbReference>
<organism evidence="9 10">
    <name type="scientific">Draconibacterium sediminis</name>
    <dbReference type="NCBI Taxonomy" id="1544798"/>
    <lineage>
        <taxon>Bacteria</taxon>
        <taxon>Pseudomonadati</taxon>
        <taxon>Bacteroidota</taxon>
        <taxon>Bacteroidia</taxon>
        <taxon>Marinilabiliales</taxon>
        <taxon>Prolixibacteraceae</taxon>
        <taxon>Draconibacterium</taxon>
    </lineage>
</organism>
<evidence type="ECO:0008006" key="11">
    <source>
        <dbReference type="Google" id="ProtNLM"/>
    </source>
</evidence>
<keyword evidence="4" id="KW-0812">Transmembrane</keyword>
<keyword evidence="7" id="KW-0998">Cell outer membrane</keyword>
<proteinExistence type="inferred from homology"/>
<gene>
    <name evidence="9" type="ORF">LH29_19925</name>
</gene>
<dbReference type="SUPFAM" id="SSF56935">
    <property type="entry name" value="Porins"/>
    <property type="match status" value="1"/>
</dbReference>
<keyword evidence="6" id="KW-0472">Membrane</keyword>
<sequence length="448" mass="48062">MKHLKLKALLVLVAGLFITSQTFATDGYFSVGYGTVNKGLAGAGIAFYQGSLINGNPAGNVFLGTEYQLGVNFFNPNRQYTVTGAPSGMPGTFGLMPGTVESDSRLFLMPSAGANWMLGENSSISAALFGNGGMNTDYPTQTFGDQSETTTGVNLAQMFGNISYSVKLGERHSVGVTGVLAYQYFEAKGLSTFGQYGFSADANALSGNGTDSGFGYGFKIGYMGHITDNFAIGAMYQSKVFMSEFDDYAGLFAEQGDFDIPSSWTVGFSWEVIEDLTVMGDVKSIMYSDVKSIANPMNLSELMPAFQNPDGTYTPNPNHVPLGSDNGSGFGWEDVMVYKVGVNYAGVDTWQFRAGFSIGDNPIPSSEVMFNILAPGVIEKQLALGLSKEVGNSGNQLHVAINYAMNGSTKGYNPMDFDPTEAMQGNMVPNQMIELEMNQFELELGFSF</sequence>
<protein>
    <recommendedName>
        <fullName evidence="11">Long-chain fatty acid transport protein</fullName>
    </recommendedName>
</protein>
<feature type="chain" id="PRO_5002330668" description="Long-chain fatty acid transport protein" evidence="8">
    <location>
        <begin position="25"/>
        <end position="448"/>
    </location>
</feature>
<evidence type="ECO:0000256" key="1">
    <source>
        <dbReference type="ARBA" id="ARBA00004571"/>
    </source>
</evidence>
<feature type="signal peptide" evidence="8">
    <location>
        <begin position="1"/>
        <end position="24"/>
    </location>
</feature>
<dbReference type="PANTHER" id="PTHR35093">
    <property type="entry name" value="OUTER MEMBRANE PROTEIN NMB0088-RELATED"/>
    <property type="match status" value="1"/>
</dbReference>
<accession>A0A0D8J5A9</accession>
<keyword evidence="10" id="KW-1185">Reference proteome</keyword>
<dbReference type="Proteomes" id="UP000032544">
    <property type="component" value="Unassembled WGS sequence"/>
</dbReference>
<reference evidence="9 10" key="1">
    <citation type="submission" date="2014-09" db="EMBL/GenBank/DDBJ databases">
        <title>Draft Genome Sequence of Draconibacterium sp. JN14CK-3.</title>
        <authorList>
            <person name="Dong C."/>
            <person name="Lai Q."/>
            <person name="Shao Z."/>
        </authorList>
    </citation>
    <scope>NUCLEOTIDE SEQUENCE [LARGE SCALE GENOMIC DNA]</scope>
    <source>
        <strain evidence="9 10">JN14CK-3</strain>
    </source>
</reference>
<evidence type="ECO:0000256" key="2">
    <source>
        <dbReference type="ARBA" id="ARBA00008163"/>
    </source>
</evidence>
<dbReference type="AlphaFoldDB" id="A0A0D8J5A9"/>
<dbReference type="GO" id="GO:0009279">
    <property type="term" value="C:cell outer membrane"/>
    <property type="evidence" value="ECO:0007669"/>
    <property type="project" value="UniProtKB-SubCell"/>
</dbReference>
<dbReference type="RefSeq" id="WP_052671088.1">
    <property type="nucleotide sequence ID" value="NZ_JRHC01000006.1"/>
</dbReference>
<comment type="similarity">
    <text evidence="2">Belongs to the OmpP1/FadL family.</text>
</comment>
<evidence type="ECO:0000256" key="4">
    <source>
        <dbReference type="ARBA" id="ARBA00022692"/>
    </source>
</evidence>
<dbReference type="PANTHER" id="PTHR35093:SF8">
    <property type="entry name" value="OUTER MEMBRANE PROTEIN NMB0088-RELATED"/>
    <property type="match status" value="1"/>
</dbReference>
<evidence type="ECO:0000256" key="6">
    <source>
        <dbReference type="ARBA" id="ARBA00023136"/>
    </source>
</evidence>
<comment type="caution">
    <text evidence="9">The sequence shown here is derived from an EMBL/GenBank/DDBJ whole genome shotgun (WGS) entry which is preliminary data.</text>
</comment>
<evidence type="ECO:0000256" key="5">
    <source>
        <dbReference type="ARBA" id="ARBA00022729"/>
    </source>
</evidence>
<comment type="subcellular location">
    <subcellularLocation>
        <location evidence="1">Cell outer membrane</location>
        <topology evidence="1">Multi-pass membrane protein</topology>
    </subcellularLocation>
</comment>
<keyword evidence="5 8" id="KW-0732">Signal</keyword>
<evidence type="ECO:0000256" key="3">
    <source>
        <dbReference type="ARBA" id="ARBA00022452"/>
    </source>
</evidence>
<dbReference type="EMBL" id="JRHC01000006">
    <property type="protein sequence ID" value="KJF42097.1"/>
    <property type="molecule type" value="Genomic_DNA"/>
</dbReference>
<dbReference type="InterPro" id="IPR005017">
    <property type="entry name" value="OMPP1/FadL/TodX"/>
</dbReference>
<name>A0A0D8J5A9_9BACT</name>
<dbReference type="Gene3D" id="2.40.160.60">
    <property type="entry name" value="Outer membrane protein transport protein (OMPP1/FadL/TodX)"/>
    <property type="match status" value="1"/>
</dbReference>
<evidence type="ECO:0000313" key="10">
    <source>
        <dbReference type="Proteomes" id="UP000032544"/>
    </source>
</evidence>
<dbReference type="PATRIC" id="fig|1544798.3.peg.4161"/>
<keyword evidence="3" id="KW-1134">Transmembrane beta strand</keyword>
<evidence type="ECO:0000256" key="7">
    <source>
        <dbReference type="ARBA" id="ARBA00023237"/>
    </source>
</evidence>
<evidence type="ECO:0000313" key="9">
    <source>
        <dbReference type="EMBL" id="KJF42097.1"/>
    </source>
</evidence>